<protein>
    <submittedName>
        <fullName evidence="1">Uncharacterized protein</fullName>
    </submittedName>
</protein>
<comment type="caution">
    <text evidence="1">The sequence shown here is derived from an EMBL/GenBank/DDBJ whole genome shotgun (WGS) entry which is preliminary data.</text>
</comment>
<proteinExistence type="predicted"/>
<name>A0A3N4PIX9_9BACT</name>
<dbReference type="EMBL" id="RPDH01000002">
    <property type="protein sequence ID" value="RPE08652.1"/>
    <property type="molecule type" value="Genomic_DNA"/>
</dbReference>
<accession>A0A3N4PIX9</accession>
<organism evidence="1 2">
    <name type="scientific">Chitinophaga lutea</name>
    <dbReference type="NCBI Taxonomy" id="2488634"/>
    <lineage>
        <taxon>Bacteria</taxon>
        <taxon>Pseudomonadati</taxon>
        <taxon>Bacteroidota</taxon>
        <taxon>Chitinophagia</taxon>
        <taxon>Chitinophagales</taxon>
        <taxon>Chitinophagaceae</taxon>
        <taxon>Chitinophaga</taxon>
    </lineage>
</organism>
<dbReference type="AlphaFoldDB" id="A0A3N4PIX9"/>
<dbReference type="Proteomes" id="UP000278351">
    <property type="component" value="Unassembled WGS sequence"/>
</dbReference>
<sequence length="71" mass="8200">MVVRYNKLTEIFFSRTDIPAGWCDIHSCVGGHDTLSGQLFYRYSIRKNKSDFFKNNPFSVRVFRSATASCL</sequence>
<reference evidence="1 2" key="1">
    <citation type="submission" date="2018-11" db="EMBL/GenBank/DDBJ databases">
        <title>Chitinophaga lutea sp.nov., isolate from arsenic contaminated soil.</title>
        <authorList>
            <person name="Zong Y."/>
        </authorList>
    </citation>
    <scope>NUCLEOTIDE SEQUENCE [LARGE SCALE GENOMIC DNA]</scope>
    <source>
        <strain evidence="1 2">ZY74</strain>
    </source>
</reference>
<gene>
    <name evidence="1" type="ORF">EGT74_16570</name>
</gene>
<keyword evidence="2" id="KW-1185">Reference proteome</keyword>
<evidence type="ECO:0000313" key="1">
    <source>
        <dbReference type="EMBL" id="RPE08652.1"/>
    </source>
</evidence>
<evidence type="ECO:0000313" key="2">
    <source>
        <dbReference type="Proteomes" id="UP000278351"/>
    </source>
</evidence>